<evidence type="ECO:0000313" key="7">
    <source>
        <dbReference type="EMBL" id="MDN4612902.1"/>
    </source>
</evidence>
<dbReference type="Gene3D" id="3.50.50.60">
    <property type="entry name" value="FAD/NAD(P)-binding domain"/>
    <property type="match status" value="2"/>
</dbReference>
<keyword evidence="5" id="KW-0560">Oxidoreductase</keyword>
<dbReference type="InterPro" id="IPR007867">
    <property type="entry name" value="GMC_OxRtase_C"/>
</dbReference>
<keyword evidence="4" id="KW-0274">FAD</keyword>
<accession>A0ABT8K8S2</accession>
<dbReference type="PANTHER" id="PTHR42784">
    <property type="entry name" value="PYRANOSE 2-OXIDASE"/>
    <property type="match status" value="1"/>
</dbReference>
<evidence type="ECO:0000259" key="6">
    <source>
        <dbReference type="Pfam" id="PF05199"/>
    </source>
</evidence>
<evidence type="ECO:0000256" key="5">
    <source>
        <dbReference type="ARBA" id="ARBA00023002"/>
    </source>
</evidence>
<dbReference type="RefSeq" id="WP_301209721.1">
    <property type="nucleotide sequence ID" value="NZ_JAROCF010000001.1"/>
</dbReference>
<keyword evidence="8" id="KW-1185">Reference proteome</keyword>
<evidence type="ECO:0000313" key="8">
    <source>
        <dbReference type="Proteomes" id="UP001174208"/>
    </source>
</evidence>
<dbReference type="Pfam" id="PF05199">
    <property type="entry name" value="GMC_oxred_C"/>
    <property type="match status" value="1"/>
</dbReference>
<dbReference type="PANTHER" id="PTHR42784:SF1">
    <property type="entry name" value="PYRANOSE 2-OXIDASE"/>
    <property type="match status" value="1"/>
</dbReference>
<gene>
    <name evidence="7" type="ORF">P5G50_00440</name>
</gene>
<reference evidence="7" key="1">
    <citation type="submission" date="2023-06" db="EMBL/GenBank/DDBJ databases">
        <title>MT1 and MT2 Draft Genomes of Novel Species.</title>
        <authorList>
            <person name="Venkateswaran K."/>
        </authorList>
    </citation>
    <scope>NUCLEOTIDE SEQUENCE</scope>
    <source>
        <strain evidence="7">F6_8S_P_1B</strain>
    </source>
</reference>
<proteinExistence type="inferred from homology"/>
<comment type="cofactor">
    <cofactor evidence="1">
        <name>FAD</name>
        <dbReference type="ChEBI" id="CHEBI:57692"/>
    </cofactor>
</comment>
<evidence type="ECO:0000256" key="3">
    <source>
        <dbReference type="ARBA" id="ARBA00022630"/>
    </source>
</evidence>
<dbReference type="EMBL" id="JAROCF010000001">
    <property type="protein sequence ID" value="MDN4612902.1"/>
    <property type="molecule type" value="Genomic_DNA"/>
</dbReference>
<dbReference type="InterPro" id="IPR051473">
    <property type="entry name" value="P2Ox-like"/>
</dbReference>
<dbReference type="SUPFAM" id="SSF51905">
    <property type="entry name" value="FAD/NAD(P)-binding domain"/>
    <property type="match status" value="1"/>
</dbReference>
<dbReference type="Proteomes" id="UP001174208">
    <property type="component" value="Unassembled WGS sequence"/>
</dbReference>
<keyword evidence="3" id="KW-0285">Flavoprotein</keyword>
<comment type="similarity">
    <text evidence="2">Belongs to the GMC oxidoreductase family.</text>
</comment>
<evidence type="ECO:0000256" key="4">
    <source>
        <dbReference type="ARBA" id="ARBA00022827"/>
    </source>
</evidence>
<evidence type="ECO:0000256" key="2">
    <source>
        <dbReference type="ARBA" id="ARBA00010790"/>
    </source>
</evidence>
<dbReference type="InterPro" id="IPR036188">
    <property type="entry name" value="FAD/NAD-bd_sf"/>
</dbReference>
<feature type="domain" description="Glucose-methanol-choline oxidoreductase C-terminal" evidence="6">
    <location>
        <begin position="410"/>
        <end position="535"/>
    </location>
</feature>
<protein>
    <submittedName>
        <fullName evidence="7">GMC oxidoreductase</fullName>
    </submittedName>
</protein>
<evidence type="ECO:0000256" key="1">
    <source>
        <dbReference type="ARBA" id="ARBA00001974"/>
    </source>
</evidence>
<sequence>MRLDSLPADDEHYGLVVVGAGPVGLALALEASQTGTHVLLLDAGAEDAGRRDKPPARRRNDTIVDPDRHAPELQTTRVGLGGASWMWGGRCVTYEPVDFEQRDHVPDSDWPIGFSAIEPWRAKAQEYLDCGAGPFASAEPDWPGLGEFRMSQLERWARQPKLGPRLGARVLADPLIDLLSDAPVVGIAFDDDGSTVRGLRIRHGDRPAIVRGDRYALAAGGMETVRLLLDAQRTLPTAFGGVDGPLGRYYMGHATGSIANIVLTDPADIALLDFHRDEHDSYVRRRFSLPAEALNEHRLLNASFYLDNPPFYDYRHKNATLSAVFLALAVPPVGRRILAEGIRVRHIGPEPRRYGPHIVNVLRNPVRAVIDSWDILRRRYLSRVRKPGFLLRNPGGTYAIHYHSEQIANPDSRVRLDGGVNPDGTPSMLIDFRYTDQDVDSVLRFHELLDDRLRASGKGRVEYLDPPERRAAGVWEQAIDGFHHIGTTRMSARPGDGVVDADCRVHGVDNLYIASSSVLRTSAEANPTFTTVCLALRLAHHLAETPALTHPRKDEAAVEG</sequence>
<comment type="caution">
    <text evidence="7">The sequence shown here is derived from an EMBL/GenBank/DDBJ whole genome shotgun (WGS) entry which is preliminary data.</text>
</comment>
<organism evidence="7 8">
    <name type="scientific">Leifsonia williamsii</name>
    <dbReference type="NCBI Taxonomy" id="3035919"/>
    <lineage>
        <taxon>Bacteria</taxon>
        <taxon>Bacillati</taxon>
        <taxon>Actinomycetota</taxon>
        <taxon>Actinomycetes</taxon>
        <taxon>Micrococcales</taxon>
        <taxon>Microbacteriaceae</taxon>
        <taxon>Leifsonia</taxon>
    </lineage>
</organism>
<name>A0ABT8K8S2_9MICO</name>